<keyword evidence="4" id="KW-1185">Reference proteome</keyword>
<dbReference type="AlphaFoldDB" id="A0A7G1KS07"/>
<organism evidence="3 4">
    <name type="scientific">Nocardia wallacei</name>
    <dbReference type="NCBI Taxonomy" id="480035"/>
    <lineage>
        <taxon>Bacteria</taxon>
        <taxon>Bacillati</taxon>
        <taxon>Actinomycetota</taxon>
        <taxon>Actinomycetes</taxon>
        <taxon>Mycobacteriales</taxon>
        <taxon>Nocardiaceae</taxon>
        <taxon>Nocardia</taxon>
    </lineage>
</organism>
<feature type="region of interest" description="Disordered" evidence="1">
    <location>
        <begin position="1"/>
        <end position="35"/>
    </location>
</feature>
<dbReference type="KEGG" id="nwl:NWFMUON74_57020"/>
<dbReference type="Pfam" id="PF03413">
    <property type="entry name" value="PepSY"/>
    <property type="match status" value="1"/>
</dbReference>
<dbReference type="Proteomes" id="UP000516173">
    <property type="component" value="Chromosome"/>
</dbReference>
<dbReference type="EMBL" id="AP023396">
    <property type="protein sequence ID" value="BCK57930.1"/>
    <property type="molecule type" value="Genomic_DNA"/>
</dbReference>
<name>A0A7G1KS07_9NOCA</name>
<proteinExistence type="predicted"/>
<gene>
    <name evidence="3" type="ORF">NWFMUON74_57020</name>
</gene>
<evidence type="ECO:0000256" key="1">
    <source>
        <dbReference type="SAM" id="MobiDB-lite"/>
    </source>
</evidence>
<accession>A0A7G1KS07</accession>
<evidence type="ECO:0000313" key="3">
    <source>
        <dbReference type="EMBL" id="BCK57930.1"/>
    </source>
</evidence>
<dbReference type="Gene3D" id="3.10.450.40">
    <property type="match status" value="1"/>
</dbReference>
<evidence type="ECO:0000259" key="2">
    <source>
        <dbReference type="Pfam" id="PF03413"/>
    </source>
</evidence>
<sequence length="108" mass="11193">MRHPLTLPQRFPATSAERLPDPTGGYGGSGNSPVTSAVAAAKSTAVANALAASTQRASEPTAEFDELEIDTDDTGAVVWKVDLVRGDHSDVTYTVDPHDGDIIGSGSR</sequence>
<dbReference type="InterPro" id="IPR025711">
    <property type="entry name" value="PepSY"/>
</dbReference>
<reference evidence="3 4" key="1">
    <citation type="submission" date="2020-08" db="EMBL/GenBank/DDBJ databases">
        <title>Genome Sequencing of Nocardia wallacei strain FMUON74 and assembly.</title>
        <authorList>
            <person name="Toyokawa M."/>
            <person name="Uesaka K."/>
        </authorList>
    </citation>
    <scope>NUCLEOTIDE SEQUENCE [LARGE SCALE GENOMIC DNA]</scope>
    <source>
        <strain evidence="3 4">FMUON74</strain>
    </source>
</reference>
<protein>
    <recommendedName>
        <fullName evidence="2">PepSY domain-containing protein</fullName>
    </recommendedName>
</protein>
<evidence type="ECO:0000313" key="4">
    <source>
        <dbReference type="Proteomes" id="UP000516173"/>
    </source>
</evidence>
<feature type="domain" description="PepSY" evidence="2">
    <location>
        <begin position="42"/>
        <end position="104"/>
    </location>
</feature>